<reference evidence="7 8" key="1">
    <citation type="submission" date="2024-02" db="EMBL/GenBank/DDBJ databases">
        <authorList>
            <person name="Vignale AGUSTIN F."/>
            <person name="Sosa J E."/>
            <person name="Modenutti C."/>
        </authorList>
    </citation>
    <scope>NUCLEOTIDE SEQUENCE [LARGE SCALE GENOMIC DNA]</scope>
</reference>
<dbReference type="PANTHER" id="PTHR13815:SF5">
    <property type="entry name" value="GOLGIN CANDIDATE 2"/>
    <property type="match status" value="1"/>
</dbReference>
<dbReference type="Proteomes" id="UP001642360">
    <property type="component" value="Unassembled WGS sequence"/>
</dbReference>
<name>A0ABC8R4A1_9AQUA</name>
<evidence type="ECO:0000256" key="2">
    <source>
        <dbReference type="ARBA" id="ARBA00022692"/>
    </source>
</evidence>
<sequence>MTAKTLETSIEMTRKEMENPTEVEVELKKRLGQLTDHLIQKQAQVCLANFELRLLGSRLIALRKLNVVNFKISNSSIHLHK</sequence>
<evidence type="ECO:0000313" key="8">
    <source>
        <dbReference type="Proteomes" id="UP001642360"/>
    </source>
</evidence>
<keyword evidence="6" id="KW-0472">Membrane</keyword>
<dbReference type="PANTHER" id="PTHR13815">
    <property type="entry name" value="GOLGIN-84"/>
    <property type="match status" value="1"/>
</dbReference>
<dbReference type="AlphaFoldDB" id="A0ABC8R4A1"/>
<evidence type="ECO:0000256" key="1">
    <source>
        <dbReference type="ARBA" id="ARBA00004394"/>
    </source>
</evidence>
<keyword evidence="3" id="KW-1133">Transmembrane helix</keyword>
<proteinExistence type="predicted"/>
<evidence type="ECO:0000256" key="3">
    <source>
        <dbReference type="ARBA" id="ARBA00022989"/>
    </source>
</evidence>
<protein>
    <submittedName>
        <fullName evidence="7">Uncharacterized protein</fullName>
    </submittedName>
</protein>
<keyword evidence="4" id="KW-0333">Golgi apparatus</keyword>
<evidence type="ECO:0000256" key="4">
    <source>
        <dbReference type="ARBA" id="ARBA00023034"/>
    </source>
</evidence>
<comment type="caution">
    <text evidence="7">The sequence shown here is derived from an EMBL/GenBank/DDBJ whole genome shotgun (WGS) entry which is preliminary data.</text>
</comment>
<evidence type="ECO:0000313" key="7">
    <source>
        <dbReference type="EMBL" id="CAK9139835.1"/>
    </source>
</evidence>
<evidence type="ECO:0000256" key="6">
    <source>
        <dbReference type="ARBA" id="ARBA00023136"/>
    </source>
</evidence>
<dbReference type="InterPro" id="IPR019177">
    <property type="entry name" value="Golgin_subfamily_A_member_5"/>
</dbReference>
<organism evidence="7 8">
    <name type="scientific">Ilex paraguariensis</name>
    <name type="common">yerba mate</name>
    <dbReference type="NCBI Taxonomy" id="185542"/>
    <lineage>
        <taxon>Eukaryota</taxon>
        <taxon>Viridiplantae</taxon>
        <taxon>Streptophyta</taxon>
        <taxon>Embryophyta</taxon>
        <taxon>Tracheophyta</taxon>
        <taxon>Spermatophyta</taxon>
        <taxon>Magnoliopsida</taxon>
        <taxon>eudicotyledons</taxon>
        <taxon>Gunneridae</taxon>
        <taxon>Pentapetalae</taxon>
        <taxon>asterids</taxon>
        <taxon>campanulids</taxon>
        <taxon>Aquifoliales</taxon>
        <taxon>Aquifoliaceae</taxon>
        <taxon>Ilex</taxon>
    </lineage>
</organism>
<keyword evidence="5" id="KW-0175">Coiled coil</keyword>
<keyword evidence="2" id="KW-0812">Transmembrane</keyword>
<keyword evidence="8" id="KW-1185">Reference proteome</keyword>
<gene>
    <name evidence="7" type="ORF">ILEXP_LOCUS7246</name>
</gene>
<dbReference type="GO" id="GO:0000139">
    <property type="term" value="C:Golgi membrane"/>
    <property type="evidence" value="ECO:0007669"/>
    <property type="project" value="UniProtKB-SubCell"/>
</dbReference>
<evidence type="ECO:0000256" key="5">
    <source>
        <dbReference type="ARBA" id="ARBA00023054"/>
    </source>
</evidence>
<comment type="subcellular location">
    <subcellularLocation>
        <location evidence="1">Golgi apparatus membrane</location>
    </subcellularLocation>
</comment>
<dbReference type="EMBL" id="CAUOFW020000992">
    <property type="protein sequence ID" value="CAK9139835.1"/>
    <property type="molecule type" value="Genomic_DNA"/>
</dbReference>
<accession>A0ABC8R4A1</accession>